<dbReference type="InterPro" id="IPR018503">
    <property type="entry name" value="Tetraspanin_CS"/>
</dbReference>
<reference evidence="8" key="2">
    <citation type="journal article" date="2018" name="Plant J.">
        <title>The Sorghum bicolor reference genome: improved assembly, gene annotations, a transcriptome atlas, and signatures of genome organization.</title>
        <authorList>
            <person name="McCormick R.F."/>
            <person name="Truong S.K."/>
            <person name="Sreedasyam A."/>
            <person name="Jenkins J."/>
            <person name="Shu S."/>
            <person name="Sims D."/>
            <person name="Kennedy M."/>
            <person name="Amirebrahimi M."/>
            <person name="Weers B.D."/>
            <person name="McKinley B."/>
            <person name="Mattison A."/>
            <person name="Morishige D.T."/>
            <person name="Grimwood J."/>
            <person name="Schmutz J."/>
            <person name="Mullet J.E."/>
        </authorList>
    </citation>
    <scope>NUCLEOTIDE SEQUENCE [LARGE SCALE GENOMIC DNA]</scope>
    <source>
        <strain evidence="8">cv. BTx623</strain>
    </source>
</reference>
<feature type="transmembrane region" description="Helical" evidence="6">
    <location>
        <begin position="52"/>
        <end position="71"/>
    </location>
</feature>
<evidence type="ECO:0000313" key="8">
    <source>
        <dbReference type="Proteomes" id="UP000000768"/>
    </source>
</evidence>
<evidence type="ECO:0000313" key="7">
    <source>
        <dbReference type="EMBL" id="EES14815.1"/>
    </source>
</evidence>
<feature type="transmembrane region" description="Helical" evidence="6">
    <location>
        <begin position="78"/>
        <end position="102"/>
    </location>
</feature>
<sequence length="270" mass="29302">MARPRCSNAVFASFNVLTLLLGAAVLAWGIYAGAPHRGGGATDCQRFLRTPALVLGAAVMVVSMAGIAGACCRASLLLWLYLFLAALLILATLCFAVFALVVTNAGAGQAGRFKEYRLGDYSSWLRRRVEDDRTWGRIRSCLAEAGVCRSLQSNRTFNEFVNGNLSPVQSGCCKPPTECNFAYLNETYWMKPSGPSNSSNPDCDAWSNDQSELCYACQSCKAGVLGNLKNSWKKIAIINAAFIALLIVVYSLGCCVLRNNRRHKYALVGK</sequence>
<dbReference type="InParanoid" id="C5YJU5"/>
<dbReference type="EMBL" id="CM000766">
    <property type="protein sequence ID" value="EES14815.1"/>
    <property type="molecule type" value="Genomic_DNA"/>
</dbReference>
<evidence type="ECO:0000256" key="1">
    <source>
        <dbReference type="ARBA" id="ARBA00004141"/>
    </source>
</evidence>
<dbReference type="InterPro" id="IPR018499">
    <property type="entry name" value="Tetraspanin/Peripherin"/>
</dbReference>
<dbReference type="PROSITE" id="PS00421">
    <property type="entry name" value="TM4_1"/>
    <property type="match status" value="1"/>
</dbReference>
<keyword evidence="3 6" id="KW-0812">Transmembrane</keyword>
<dbReference type="OMA" id="KKIAFAN"/>
<comment type="similarity">
    <text evidence="2">Belongs to the tetraspanin (TM4SF) family.</text>
</comment>
<comment type="subcellular location">
    <subcellularLocation>
        <location evidence="1">Membrane</location>
        <topology evidence="1">Multi-pass membrane protein</topology>
    </subcellularLocation>
</comment>
<evidence type="ECO:0000256" key="5">
    <source>
        <dbReference type="ARBA" id="ARBA00023136"/>
    </source>
</evidence>
<evidence type="ECO:0000256" key="3">
    <source>
        <dbReference type="ARBA" id="ARBA00022692"/>
    </source>
</evidence>
<protein>
    <recommendedName>
        <fullName evidence="9">Tetraspanin</fullName>
    </recommendedName>
</protein>
<reference evidence="7 8" key="1">
    <citation type="journal article" date="2009" name="Nature">
        <title>The Sorghum bicolor genome and the diversification of grasses.</title>
        <authorList>
            <person name="Paterson A.H."/>
            <person name="Bowers J.E."/>
            <person name="Bruggmann R."/>
            <person name="Dubchak I."/>
            <person name="Grimwood J."/>
            <person name="Gundlach H."/>
            <person name="Haberer G."/>
            <person name="Hellsten U."/>
            <person name="Mitros T."/>
            <person name="Poliakov A."/>
            <person name="Schmutz J."/>
            <person name="Spannagl M."/>
            <person name="Tang H."/>
            <person name="Wang X."/>
            <person name="Wicker T."/>
            <person name="Bharti A.K."/>
            <person name="Chapman J."/>
            <person name="Feltus F.A."/>
            <person name="Gowik U."/>
            <person name="Grigoriev I.V."/>
            <person name="Lyons E."/>
            <person name="Maher C.A."/>
            <person name="Martis M."/>
            <person name="Narechania A."/>
            <person name="Otillar R.P."/>
            <person name="Penning B.W."/>
            <person name="Salamov A.A."/>
            <person name="Wang Y."/>
            <person name="Zhang L."/>
            <person name="Carpita N.C."/>
            <person name="Freeling M."/>
            <person name="Gingle A.R."/>
            <person name="Hash C.T."/>
            <person name="Keller B."/>
            <person name="Klein P."/>
            <person name="Kresovich S."/>
            <person name="McCann M.C."/>
            <person name="Ming R."/>
            <person name="Peterson D.G."/>
            <person name="Mehboob-ur-Rahman"/>
            <person name="Ware D."/>
            <person name="Westhoff P."/>
            <person name="Mayer K.F."/>
            <person name="Messing J."/>
            <person name="Rokhsar D.S."/>
        </authorList>
    </citation>
    <scope>NUCLEOTIDE SEQUENCE [LARGE SCALE GENOMIC DNA]</scope>
    <source>
        <strain evidence="8">cv. BTx623</strain>
    </source>
</reference>
<dbReference type="AlphaFoldDB" id="C5YJU5"/>
<evidence type="ECO:0000256" key="4">
    <source>
        <dbReference type="ARBA" id="ARBA00022989"/>
    </source>
</evidence>
<keyword evidence="4 6" id="KW-1133">Transmembrane helix</keyword>
<gene>
    <name evidence="7" type="ORF">SORBI_3007G094300</name>
</gene>
<dbReference type="GO" id="GO:0009506">
    <property type="term" value="C:plasmodesma"/>
    <property type="evidence" value="ECO:0000318"/>
    <property type="project" value="GO_Central"/>
</dbReference>
<dbReference type="FunCoup" id="C5YJU5">
    <property type="interactions" value="481"/>
</dbReference>
<dbReference type="GO" id="GO:0005886">
    <property type="term" value="C:plasma membrane"/>
    <property type="evidence" value="ECO:0000318"/>
    <property type="project" value="GO_Central"/>
</dbReference>
<dbReference type="eggNOG" id="ENOG502QQQH">
    <property type="taxonomic scope" value="Eukaryota"/>
</dbReference>
<dbReference type="HOGENOM" id="CLU_066970_0_0_1"/>
<dbReference type="Gramene" id="EES14815">
    <property type="protein sequence ID" value="EES14815"/>
    <property type="gene ID" value="SORBI_3007G094300"/>
</dbReference>
<dbReference type="PANTHER" id="PTHR32191">
    <property type="entry name" value="TETRASPANIN-8-RELATED"/>
    <property type="match status" value="1"/>
</dbReference>
<keyword evidence="8" id="KW-1185">Reference proteome</keyword>
<evidence type="ECO:0008006" key="9">
    <source>
        <dbReference type="Google" id="ProtNLM"/>
    </source>
</evidence>
<organism evidence="7 8">
    <name type="scientific">Sorghum bicolor</name>
    <name type="common">Sorghum</name>
    <name type="synonym">Sorghum vulgare</name>
    <dbReference type="NCBI Taxonomy" id="4558"/>
    <lineage>
        <taxon>Eukaryota</taxon>
        <taxon>Viridiplantae</taxon>
        <taxon>Streptophyta</taxon>
        <taxon>Embryophyta</taxon>
        <taxon>Tracheophyta</taxon>
        <taxon>Spermatophyta</taxon>
        <taxon>Magnoliopsida</taxon>
        <taxon>Liliopsida</taxon>
        <taxon>Poales</taxon>
        <taxon>Poaceae</taxon>
        <taxon>PACMAD clade</taxon>
        <taxon>Panicoideae</taxon>
        <taxon>Andropogonodae</taxon>
        <taxon>Andropogoneae</taxon>
        <taxon>Sorghinae</taxon>
        <taxon>Sorghum</taxon>
    </lineage>
</organism>
<feature type="transmembrane region" description="Helical" evidence="6">
    <location>
        <begin position="235"/>
        <end position="257"/>
    </location>
</feature>
<dbReference type="GO" id="GO:0009734">
    <property type="term" value="P:auxin-activated signaling pathway"/>
    <property type="evidence" value="ECO:0007669"/>
    <property type="project" value="InterPro"/>
</dbReference>
<proteinExistence type="inferred from homology"/>
<dbReference type="PRINTS" id="PR00259">
    <property type="entry name" value="TMFOUR"/>
</dbReference>
<evidence type="ECO:0000256" key="2">
    <source>
        <dbReference type="ARBA" id="ARBA00006840"/>
    </source>
</evidence>
<feature type="transmembrane region" description="Helical" evidence="6">
    <location>
        <begin position="12"/>
        <end position="32"/>
    </location>
</feature>
<dbReference type="Pfam" id="PF00335">
    <property type="entry name" value="Tetraspanin"/>
    <property type="match status" value="1"/>
</dbReference>
<dbReference type="InterPro" id="IPR044991">
    <property type="entry name" value="TET_plant"/>
</dbReference>
<evidence type="ECO:0000256" key="6">
    <source>
        <dbReference type="SAM" id="Phobius"/>
    </source>
</evidence>
<accession>C5YJU5</accession>
<keyword evidence="5 6" id="KW-0472">Membrane</keyword>
<dbReference type="Proteomes" id="UP000000768">
    <property type="component" value="Chromosome 7"/>
</dbReference>
<dbReference type="STRING" id="4558.C5YJU5"/>
<name>C5YJU5_SORBI</name>